<evidence type="ECO:0000256" key="1">
    <source>
        <dbReference type="ARBA" id="ARBA00004141"/>
    </source>
</evidence>
<dbReference type="PANTHER" id="PTHR37422:SF13">
    <property type="entry name" value="LIPOPOLYSACCHARIDE BIOSYNTHESIS PROTEIN PA4999-RELATED"/>
    <property type="match status" value="1"/>
</dbReference>
<dbReference type="AlphaFoldDB" id="A0A098SKG1"/>
<sequence>MILKANRIFGISPFVITSIILIFIVSIPALAVLRVPLILGHIFVFYGYVFYSKQRLGLNFGIVVLLTLLLYALLQSLVLQDEWIVIAQSIGMVLILMLTTQIAQINAVQFYDHNRMGRLARKLLIIYPFFCVSFNAWSDTRSAGLFMNPNITAHMAVMLLPFIMLGIRTSKFRLLAVLIAFAISIVTASRSATMALALSIGTFALFSFFPRLRFISILLIVLAATLISAYGVDIVSAVIAKYSITGDSRLLYTGYNSRDILMQIAIERFKGQPWFGLGFDGAKFELDGHELGTHNGLLDLLLRFGIMGTSIFAIFMLYLGFMVSRQKKPFKPVSVMALVAIMSLSTNSSTFFVFNYLFLYVVVLIYVGYFNRKN</sequence>
<dbReference type="PATRIC" id="fig|470.1346.peg.100"/>
<keyword evidence="2" id="KW-0812">Transmembrane</keyword>
<evidence type="ECO:0000256" key="3">
    <source>
        <dbReference type="ARBA" id="ARBA00022989"/>
    </source>
</evidence>
<feature type="domain" description="O-antigen ligase-related" evidence="5">
    <location>
        <begin position="175"/>
        <end position="312"/>
    </location>
</feature>
<keyword evidence="3" id="KW-1133">Transmembrane helix</keyword>
<dbReference type="RefSeq" id="WP_000600943.1">
    <property type="nucleotide sequence ID" value="NZ_CAUZIA010000020.1"/>
</dbReference>
<proteinExistence type="predicted"/>
<protein>
    <submittedName>
        <fullName evidence="6">Wzy</fullName>
    </submittedName>
</protein>
<keyword evidence="4" id="KW-0472">Membrane</keyword>
<evidence type="ECO:0000259" key="5">
    <source>
        <dbReference type="Pfam" id="PF04932"/>
    </source>
</evidence>
<dbReference type="PANTHER" id="PTHR37422">
    <property type="entry name" value="TEICHURONIC ACID BIOSYNTHESIS PROTEIN TUAE"/>
    <property type="match status" value="1"/>
</dbReference>
<dbReference type="Pfam" id="PF04932">
    <property type="entry name" value="Wzy_C"/>
    <property type="match status" value="1"/>
</dbReference>
<dbReference type="InterPro" id="IPR051533">
    <property type="entry name" value="WaaL-like"/>
</dbReference>
<evidence type="ECO:0000256" key="2">
    <source>
        <dbReference type="ARBA" id="ARBA00022692"/>
    </source>
</evidence>
<evidence type="ECO:0000256" key="4">
    <source>
        <dbReference type="ARBA" id="ARBA00023136"/>
    </source>
</evidence>
<reference evidence="6" key="1">
    <citation type="submission" date="2015-11" db="EMBL/GenBank/DDBJ databases">
        <title>Acinetobacter baumannii KL19 capsule biosynthesis gene cluster.</title>
        <authorList>
            <person name="Kenyon J.J."/>
            <person name="Hall R.M."/>
        </authorList>
    </citation>
    <scope>NUCLEOTIDE SEQUENCE</scope>
    <source>
        <strain evidence="6">RBH2</strain>
    </source>
</reference>
<comment type="subcellular location">
    <subcellularLocation>
        <location evidence="1">Membrane</location>
        <topology evidence="1">Multi-pass membrane protein</topology>
    </subcellularLocation>
</comment>
<gene>
    <name evidence="6" type="primary">wzy</name>
</gene>
<dbReference type="InterPro" id="IPR007016">
    <property type="entry name" value="O-antigen_ligase-rel_domated"/>
</dbReference>
<dbReference type="EMBL" id="KU165787">
    <property type="protein sequence ID" value="ALV86836.1"/>
    <property type="molecule type" value="Genomic_DNA"/>
</dbReference>
<evidence type="ECO:0000313" key="6">
    <source>
        <dbReference type="EMBL" id="ALV86836.1"/>
    </source>
</evidence>
<accession>A0A098SKG1</accession>
<organism evidence="6">
    <name type="scientific">Acinetobacter baumannii</name>
    <dbReference type="NCBI Taxonomy" id="470"/>
    <lineage>
        <taxon>Bacteria</taxon>
        <taxon>Pseudomonadati</taxon>
        <taxon>Pseudomonadota</taxon>
        <taxon>Gammaproteobacteria</taxon>
        <taxon>Moraxellales</taxon>
        <taxon>Moraxellaceae</taxon>
        <taxon>Acinetobacter</taxon>
        <taxon>Acinetobacter calcoaceticus/baumannii complex</taxon>
    </lineage>
</organism>
<dbReference type="GO" id="GO:0016020">
    <property type="term" value="C:membrane"/>
    <property type="evidence" value="ECO:0007669"/>
    <property type="project" value="UniProtKB-SubCell"/>
</dbReference>
<name>A0A098SKG1_ACIBA</name>